<dbReference type="RefSeq" id="WP_341414916.1">
    <property type="nucleotide sequence ID" value="NZ_JBBPCC010000004.1"/>
</dbReference>
<keyword evidence="13" id="KW-0175">Coiled coil</keyword>
<dbReference type="InterPro" id="IPR003660">
    <property type="entry name" value="HAMP_dom"/>
</dbReference>
<dbReference type="InterPro" id="IPR004358">
    <property type="entry name" value="Sig_transdc_His_kin-like_C"/>
</dbReference>
<keyword evidence="10" id="KW-0902">Two-component regulatory system</keyword>
<evidence type="ECO:0000256" key="4">
    <source>
        <dbReference type="ARBA" id="ARBA00022475"/>
    </source>
</evidence>
<evidence type="ECO:0000313" key="19">
    <source>
        <dbReference type="Proteomes" id="UP001469365"/>
    </source>
</evidence>
<evidence type="ECO:0000256" key="8">
    <source>
        <dbReference type="ARBA" id="ARBA00022777"/>
    </source>
</evidence>
<dbReference type="SUPFAM" id="SSF47384">
    <property type="entry name" value="Homodimeric domain of signal transducing histidine kinase"/>
    <property type="match status" value="1"/>
</dbReference>
<dbReference type="CDD" id="cd17546">
    <property type="entry name" value="REC_hyHK_CKI1_RcsC-like"/>
    <property type="match status" value="1"/>
</dbReference>
<dbReference type="SUPFAM" id="SSF55781">
    <property type="entry name" value="GAF domain-like"/>
    <property type="match status" value="1"/>
</dbReference>
<keyword evidence="7" id="KW-0547">Nucleotide-binding</keyword>
<dbReference type="InterPro" id="IPR003018">
    <property type="entry name" value="GAF"/>
</dbReference>
<dbReference type="SMART" id="SM00448">
    <property type="entry name" value="REC"/>
    <property type="match status" value="1"/>
</dbReference>
<evidence type="ECO:0000256" key="1">
    <source>
        <dbReference type="ARBA" id="ARBA00000085"/>
    </source>
</evidence>
<evidence type="ECO:0000259" key="16">
    <source>
        <dbReference type="PROSITE" id="PS50110"/>
    </source>
</evidence>
<dbReference type="PROSITE" id="PS50110">
    <property type="entry name" value="RESPONSE_REGULATORY"/>
    <property type="match status" value="1"/>
</dbReference>
<comment type="catalytic activity">
    <reaction evidence="1">
        <text>ATP + protein L-histidine = ADP + protein N-phospho-L-histidine.</text>
        <dbReference type="EC" id="2.7.13.3"/>
    </reaction>
</comment>
<dbReference type="Pfam" id="PF02518">
    <property type="entry name" value="HATPase_c"/>
    <property type="match status" value="1"/>
</dbReference>
<keyword evidence="8" id="KW-0418">Kinase</keyword>
<dbReference type="Gene3D" id="3.30.565.10">
    <property type="entry name" value="Histidine kinase-like ATPase, C-terminal domain"/>
    <property type="match status" value="1"/>
</dbReference>
<dbReference type="Pfam" id="PF05227">
    <property type="entry name" value="CHASE3"/>
    <property type="match status" value="1"/>
</dbReference>
<dbReference type="Pfam" id="PF00512">
    <property type="entry name" value="HisKA"/>
    <property type="match status" value="1"/>
</dbReference>
<keyword evidence="19" id="KW-1185">Reference proteome</keyword>
<gene>
    <name evidence="18" type="ORF">WMW72_08055</name>
</gene>
<keyword evidence="6" id="KW-0808">Transferase</keyword>
<dbReference type="Gene3D" id="3.30.450.40">
    <property type="match status" value="1"/>
</dbReference>
<dbReference type="PROSITE" id="PS50885">
    <property type="entry name" value="HAMP"/>
    <property type="match status" value="1"/>
</dbReference>
<dbReference type="SUPFAM" id="SSF52172">
    <property type="entry name" value="CheY-like"/>
    <property type="match status" value="1"/>
</dbReference>
<keyword evidence="5 12" id="KW-0597">Phosphoprotein</keyword>
<evidence type="ECO:0000259" key="15">
    <source>
        <dbReference type="PROSITE" id="PS50109"/>
    </source>
</evidence>
<dbReference type="SMART" id="SM00304">
    <property type="entry name" value="HAMP"/>
    <property type="match status" value="1"/>
</dbReference>
<dbReference type="SMART" id="SM00065">
    <property type="entry name" value="GAF"/>
    <property type="match status" value="1"/>
</dbReference>
<proteinExistence type="predicted"/>
<dbReference type="Gene3D" id="1.10.287.130">
    <property type="match status" value="1"/>
</dbReference>
<dbReference type="Gene3D" id="3.40.50.2300">
    <property type="match status" value="1"/>
</dbReference>
<dbReference type="PANTHER" id="PTHR45339:SF1">
    <property type="entry name" value="HYBRID SIGNAL TRANSDUCTION HISTIDINE KINASE J"/>
    <property type="match status" value="1"/>
</dbReference>
<feature type="transmembrane region" description="Helical" evidence="14">
    <location>
        <begin position="192"/>
        <end position="215"/>
    </location>
</feature>
<feature type="domain" description="HAMP" evidence="17">
    <location>
        <begin position="212"/>
        <end position="266"/>
    </location>
</feature>
<dbReference type="Pfam" id="PF00672">
    <property type="entry name" value="HAMP"/>
    <property type="match status" value="1"/>
</dbReference>
<organism evidence="18 19">
    <name type="scientific">Paenibacillus filicis</name>
    <dbReference type="NCBI Taxonomy" id="669464"/>
    <lineage>
        <taxon>Bacteria</taxon>
        <taxon>Bacillati</taxon>
        <taxon>Bacillota</taxon>
        <taxon>Bacilli</taxon>
        <taxon>Bacillales</taxon>
        <taxon>Paenibacillaceae</taxon>
        <taxon>Paenibacillus</taxon>
    </lineage>
</organism>
<name>A0ABU9DIG2_9BACL</name>
<dbReference type="Pfam" id="PF00072">
    <property type="entry name" value="Response_reg"/>
    <property type="match status" value="1"/>
</dbReference>
<dbReference type="Pfam" id="PF13185">
    <property type="entry name" value="GAF_2"/>
    <property type="match status" value="1"/>
</dbReference>
<keyword evidence="14" id="KW-0812">Transmembrane</keyword>
<dbReference type="InterPro" id="IPR036890">
    <property type="entry name" value="HATPase_C_sf"/>
</dbReference>
<keyword evidence="4" id="KW-1003">Cell membrane</keyword>
<evidence type="ECO:0000256" key="3">
    <source>
        <dbReference type="ARBA" id="ARBA00012438"/>
    </source>
</evidence>
<dbReference type="Gene3D" id="6.10.340.10">
    <property type="match status" value="1"/>
</dbReference>
<dbReference type="Proteomes" id="UP001469365">
    <property type="component" value="Unassembled WGS sequence"/>
</dbReference>
<dbReference type="EC" id="2.7.13.3" evidence="3"/>
<accession>A0ABU9DIG2</accession>
<reference evidence="18 19" key="1">
    <citation type="submission" date="2024-04" db="EMBL/GenBank/DDBJ databases">
        <title>draft genome sequnece of Paenibacillus filicis.</title>
        <authorList>
            <person name="Kim D.-U."/>
        </authorList>
    </citation>
    <scope>NUCLEOTIDE SEQUENCE [LARGE SCALE GENOMIC DNA]</scope>
    <source>
        <strain evidence="18 19">KACC14197</strain>
    </source>
</reference>
<feature type="modified residue" description="4-aspartylphosphate" evidence="12">
    <location>
        <position position="842"/>
    </location>
</feature>
<evidence type="ECO:0000256" key="6">
    <source>
        <dbReference type="ARBA" id="ARBA00022679"/>
    </source>
</evidence>
<dbReference type="PANTHER" id="PTHR45339">
    <property type="entry name" value="HYBRID SIGNAL TRANSDUCTION HISTIDINE KINASE J"/>
    <property type="match status" value="1"/>
</dbReference>
<evidence type="ECO:0000256" key="12">
    <source>
        <dbReference type="PROSITE-ProRule" id="PRU00169"/>
    </source>
</evidence>
<dbReference type="PRINTS" id="PR00344">
    <property type="entry name" value="BCTRLSENSOR"/>
</dbReference>
<dbReference type="CDD" id="cd00082">
    <property type="entry name" value="HisKA"/>
    <property type="match status" value="1"/>
</dbReference>
<evidence type="ECO:0000256" key="7">
    <source>
        <dbReference type="ARBA" id="ARBA00022741"/>
    </source>
</evidence>
<sequence length="912" mass="102137">MGKNRTFGIRAKIGLGYIALLLCLAITAFLLINRMYALQQELRHIVDHDLEVHNLSNRLEKHMLDMETGQRGFVITGKSSYLEPYNNGKNTWQKDYNDLRARMGDTPSQLQKLEDIRDLIQTWIRTAGDATINLKESNDAAGLAKFYESDPGKRYMDKLRIQMEEFRSTEKLFTQNRVETLETLNRWIQTQIYLLITAAIILSCIVTLVVSGSIVGTINRVSATIRSLTLSEGQIGTRITVSTKDEVRELAESTNGLLERMERRNWIKTQSAEFAGSYQGQANIRSLAEAFIQRLAHTLNLPYGIVYIRQPGRVSPTYAPAAAYAAEGELSSRPSYRAGEGLIGQAALDLRMISLSELPDAHVRISSGLGDSLPRHLLLVPVPHENEVVAIVELAAFQPFGDTELELLEQLRENLGAAIQGVLDNMELQRLYQESQAMTEELQVQAEELQTQAEELQTQQEELIASNDSLRQSEDRLIWQKQTLELQKEEMASISKYKSEFMANMSHELRTPLNSMLILSQLLAENKEGNLTGKQIEFAQTINVSGSDLLRLINEILDLSKVEAGKMELQLEHYALEDLKESLERSFQPIAEKKGLQFRIQAASGLPDALFTDGHRLQQILRNLLSNAFKFTHRGSITLQIDRPATPLYGTDGHPVSGLCFSVIDTGIGIPPEKLDVIFEAFQQLDGTTSRKYGGTGLGLTISREMARLLSGTLQVQSTQGRGSQFILTIPEQLGDEASIYLNPADTEAAAAVTDGDTAERKAWGQDKLDPLPAPAVLGDAAFEPASLRGRTVLLVEDDIRNVFALSTYLEKLELTILYAETGLEALDQLERHPDVDLVIMDIMMPELDGFETMRRIRHQLRFQQLPIIALSAKAMKEDQRKCMEAGASAYMNKPVDLQKLYSHLTYWLELS</sequence>
<dbReference type="SMART" id="SM00388">
    <property type="entry name" value="HisKA"/>
    <property type="match status" value="1"/>
</dbReference>
<evidence type="ECO:0000256" key="9">
    <source>
        <dbReference type="ARBA" id="ARBA00022840"/>
    </source>
</evidence>
<evidence type="ECO:0000259" key="17">
    <source>
        <dbReference type="PROSITE" id="PS50885"/>
    </source>
</evidence>
<evidence type="ECO:0000256" key="5">
    <source>
        <dbReference type="ARBA" id="ARBA00022553"/>
    </source>
</evidence>
<dbReference type="SUPFAM" id="SSF55874">
    <property type="entry name" value="ATPase domain of HSP90 chaperone/DNA topoisomerase II/histidine kinase"/>
    <property type="match status" value="1"/>
</dbReference>
<dbReference type="EMBL" id="JBBPCC010000004">
    <property type="protein sequence ID" value="MEK8127848.1"/>
    <property type="molecule type" value="Genomic_DNA"/>
</dbReference>
<dbReference type="InterPro" id="IPR005467">
    <property type="entry name" value="His_kinase_dom"/>
</dbReference>
<protein>
    <recommendedName>
        <fullName evidence="3">histidine kinase</fullName>
        <ecNumber evidence="3">2.7.13.3</ecNumber>
    </recommendedName>
</protein>
<dbReference type="SMART" id="SM00387">
    <property type="entry name" value="HATPase_c"/>
    <property type="match status" value="1"/>
</dbReference>
<dbReference type="InterPro" id="IPR001789">
    <property type="entry name" value="Sig_transdc_resp-reg_receiver"/>
</dbReference>
<dbReference type="InterPro" id="IPR003661">
    <property type="entry name" value="HisK_dim/P_dom"/>
</dbReference>
<feature type="transmembrane region" description="Helical" evidence="14">
    <location>
        <begin position="15"/>
        <end position="33"/>
    </location>
</feature>
<dbReference type="InterPro" id="IPR036097">
    <property type="entry name" value="HisK_dim/P_sf"/>
</dbReference>
<evidence type="ECO:0000256" key="13">
    <source>
        <dbReference type="SAM" id="Coils"/>
    </source>
</evidence>
<keyword evidence="11 14" id="KW-0472">Membrane</keyword>
<keyword evidence="14" id="KW-1133">Transmembrane helix</keyword>
<dbReference type="CDD" id="cd06225">
    <property type="entry name" value="HAMP"/>
    <property type="match status" value="1"/>
</dbReference>
<evidence type="ECO:0000256" key="2">
    <source>
        <dbReference type="ARBA" id="ARBA00004651"/>
    </source>
</evidence>
<dbReference type="InterPro" id="IPR011006">
    <property type="entry name" value="CheY-like_superfamily"/>
</dbReference>
<dbReference type="InterPro" id="IPR029016">
    <property type="entry name" value="GAF-like_dom_sf"/>
</dbReference>
<feature type="domain" description="Histidine kinase" evidence="15">
    <location>
        <begin position="504"/>
        <end position="734"/>
    </location>
</feature>
<dbReference type="InterPro" id="IPR007891">
    <property type="entry name" value="CHASE3"/>
</dbReference>
<dbReference type="CDD" id="cd16922">
    <property type="entry name" value="HATPase_EvgS-ArcB-TorS-like"/>
    <property type="match status" value="1"/>
</dbReference>
<comment type="subcellular location">
    <subcellularLocation>
        <location evidence="2">Cell membrane</location>
        <topology evidence="2">Multi-pass membrane protein</topology>
    </subcellularLocation>
</comment>
<keyword evidence="9" id="KW-0067">ATP-binding</keyword>
<dbReference type="PROSITE" id="PS50109">
    <property type="entry name" value="HIS_KIN"/>
    <property type="match status" value="1"/>
</dbReference>
<comment type="caution">
    <text evidence="18">The sequence shown here is derived from an EMBL/GenBank/DDBJ whole genome shotgun (WGS) entry which is preliminary data.</text>
</comment>
<evidence type="ECO:0000256" key="14">
    <source>
        <dbReference type="SAM" id="Phobius"/>
    </source>
</evidence>
<dbReference type="InterPro" id="IPR003594">
    <property type="entry name" value="HATPase_dom"/>
</dbReference>
<evidence type="ECO:0000256" key="10">
    <source>
        <dbReference type="ARBA" id="ARBA00023012"/>
    </source>
</evidence>
<evidence type="ECO:0000256" key="11">
    <source>
        <dbReference type="ARBA" id="ARBA00023136"/>
    </source>
</evidence>
<evidence type="ECO:0000313" key="18">
    <source>
        <dbReference type="EMBL" id="MEK8127848.1"/>
    </source>
</evidence>
<feature type="domain" description="Response regulatory" evidence="16">
    <location>
        <begin position="792"/>
        <end position="909"/>
    </location>
</feature>
<feature type="coiled-coil region" evidence="13">
    <location>
        <begin position="425"/>
        <end position="476"/>
    </location>
</feature>
<dbReference type="CDD" id="cd19410">
    <property type="entry name" value="HK9-like_sensor"/>
    <property type="match status" value="1"/>
</dbReference>